<proteinExistence type="predicted"/>
<evidence type="ECO:0000313" key="2">
    <source>
        <dbReference type="EMBL" id="KAK7393207.1"/>
    </source>
</evidence>
<keyword evidence="3" id="KW-1185">Reference proteome</keyword>
<name>A0AAN9SGY7_PSOTE</name>
<keyword evidence="1" id="KW-0812">Transmembrane</keyword>
<feature type="transmembrane region" description="Helical" evidence="1">
    <location>
        <begin position="51"/>
        <end position="70"/>
    </location>
</feature>
<keyword evidence="1" id="KW-0472">Membrane</keyword>
<keyword evidence="1" id="KW-1133">Transmembrane helix</keyword>
<evidence type="ECO:0000256" key="1">
    <source>
        <dbReference type="SAM" id="Phobius"/>
    </source>
</evidence>
<sequence length="81" mass="8818">MVSSSIAAMPIPSAANMGNKKRVMCLLLVNMRQLISLFIENSSSSTMEGFHVISIPIPFPTSIVVGHILVRTKQMATKSKE</sequence>
<protein>
    <submittedName>
        <fullName evidence="2">Uncharacterized protein</fullName>
    </submittedName>
</protein>
<accession>A0AAN9SGY7</accession>
<dbReference type="Proteomes" id="UP001386955">
    <property type="component" value="Unassembled WGS sequence"/>
</dbReference>
<gene>
    <name evidence="2" type="ORF">VNO78_21736</name>
</gene>
<reference evidence="2 3" key="1">
    <citation type="submission" date="2024-01" db="EMBL/GenBank/DDBJ databases">
        <title>The genomes of 5 underutilized Papilionoideae crops provide insights into root nodulation and disease resistanc.</title>
        <authorList>
            <person name="Jiang F."/>
        </authorList>
    </citation>
    <scope>NUCLEOTIDE SEQUENCE [LARGE SCALE GENOMIC DNA]</scope>
    <source>
        <strain evidence="2">DUOXIRENSHENG_FW03</strain>
        <tissue evidence="2">Leaves</tissue>
    </source>
</reference>
<dbReference type="AlphaFoldDB" id="A0AAN9SGY7"/>
<comment type="caution">
    <text evidence="2">The sequence shown here is derived from an EMBL/GenBank/DDBJ whole genome shotgun (WGS) entry which is preliminary data.</text>
</comment>
<evidence type="ECO:0000313" key="3">
    <source>
        <dbReference type="Proteomes" id="UP001386955"/>
    </source>
</evidence>
<dbReference type="EMBL" id="JAYMYS010000005">
    <property type="protein sequence ID" value="KAK7393207.1"/>
    <property type="molecule type" value="Genomic_DNA"/>
</dbReference>
<organism evidence="2 3">
    <name type="scientific">Psophocarpus tetragonolobus</name>
    <name type="common">Winged bean</name>
    <name type="synonym">Dolichos tetragonolobus</name>
    <dbReference type="NCBI Taxonomy" id="3891"/>
    <lineage>
        <taxon>Eukaryota</taxon>
        <taxon>Viridiplantae</taxon>
        <taxon>Streptophyta</taxon>
        <taxon>Embryophyta</taxon>
        <taxon>Tracheophyta</taxon>
        <taxon>Spermatophyta</taxon>
        <taxon>Magnoliopsida</taxon>
        <taxon>eudicotyledons</taxon>
        <taxon>Gunneridae</taxon>
        <taxon>Pentapetalae</taxon>
        <taxon>rosids</taxon>
        <taxon>fabids</taxon>
        <taxon>Fabales</taxon>
        <taxon>Fabaceae</taxon>
        <taxon>Papilionoideae</taxon>
        <taxon>50 kb inversion clade</taxon>
        <taxon>NPAAA clade</taxon>
        <taxon>indigoferoid/millettioid clade</taxon>
        <taxon>Phaseoleae</taxon>
        <taxon>Psophocarpus</taxon>
    </lineage>
</organism>